<accession>A0A1G2RIF5</accession>
<comment type="caution">
    <text evidence="2">The sequence shown here is derived from an EMBL/GenBank/DDBJ whole genome shotgun (WGS) entry which is preliminary data.</text>
</comment>
<dbReference type="AlphaFoldDB" id="A0A1G2RIF5"/>
<dbReference type="Proteomes" id="UP000177287">
    <property type="component" value="Unassembled WGS sequence"/>
</dbReference>
<evidence type="ECO:0000259" key="1">
    <source>
        <dbReference type="SMART" id="SM01321"/>
    </source>
</evidence>
<dbReference type="SMART" id="SM01321">
    <property type="entry name" value="Y1_Tnp"/>
    <property type="match status" value="1"/>
</dbReference>
<evidence type="ECO:0000313" key="3">
    <source>
        <dbReference type="Proteomes" id="UP000177287"/>
    </source>
</evidence>
<gene>
    <name evidence="2" type="ORF">A3A27_00910</name>
</gene>
<reference evidence="2 3" key="1">
    <citation type="journal article" date="2016" name="Nat. Commun.">
        <title>Thousands of microbial genomes shed light on interconnected biogeochemical processes in an aquifer system.</title>
        <authorList>
            <person name="Anantharaman K."/>
            <person name="Brown C.T."/>
            <person name="Hug L.A."/>
            <person name="Sharon I."/>
            <person name="Castelle C.J."/>
            <person name="Probst A.J."/>
            <person name="Thomas B.C."/>
            <person name="Singh A."/>
            <person name="Wilkins M.J."/>
            <person name="Karaoz U."/>
            <person name="Brodie E.L."/>
            <person name="Williams K.H."/>
            <person name="Hubbard S.S."/>
            <person name="Banfield J.F."/>
        </authorList>
    </citation>
    <scope>NUCLEOTIDE SEQUENCE [LARGE SCALE GENOMIC DNA]</scope>
</reference>
<dbReference type="GO" id="GO:0003677">
    <property type="term" value="F:DNA binding"/>
    <property type="evidence" value="ECO:0007669"/>
    <property type="project" value="InterPro"/>
</dbReference>
<dbReference type="Gene3D" id="3.30.70.1290">
    <property type="entry name" value="Transposase IS200-like"/>
    <property type="match status" value="1"/>
</dbReference>
<dbReference type="InterPro" id="IPR002686">
    <property type="entry name" value="Transposase_17"/>
</dbReference>
<dbReference type="GO" id="GO:0004803">
    <property type="term" value="F:transposase activity"/>
    <property type="evidence" value="ECO:0007669"/>
    <property type="project" value="InterPro"/>
</dbReference>
<feature type="domain" description="Transposase IS200-like" evidence="1">
    <location>
        <begin position="7"/>
        <end position="143"/>
    </location>
</feature>
<evidence type="ECO:0000313" key="2">
    <source>
        <dbReference type="EMBL" id="OHA72633.1"/>
    </source>
</evidence>
<dbReference type="SUPFAM" id="SSF143422">
    <property type="entry name" value="Transposase IS200-like"/>
    <property type="match status" value="1"/>
</dbReference>
<dbReference type="InterPro" id="IPR036515">
    <property type="entry name" value="Transposase_17_sf"/>
</dbReference>
<protein>
    <recommendedName>
        <fullName evidence="1">Transposase IS200-like domain-containing protein</fullName>
    </recommendedName>
</protein>
<dbReference type="EMBL" id="MHUF01000015">
    <property type="protein sequence ID" value="OHA72633.1"/>
    <property type="molecule type" value="Genomic_DNA"/>
</dbReference>
<organism evidence="2 3">
    <name type="scientific">Candidatus Wildermuthbacteria bacterium RIFCSPLOWO2_01_FULL_47_18</name>
    <dbReference type="NCBI Taxonomy" id="1802460"/>
    <lineage>
        <taxon>Bacteria</taxon>
        <taxon>Candidatus Wildermuthiibacteriota</taxon>
    </lineage>
</organism>
<proteinExistence type="predicted"/>
<sequence length="215" mass="24747">MRNLKFAPGEYYHVYNRGVDHRQIVEDEYDSERFLLALKLFNSTQPIGSIKDFLLANDNIVVPPAETLVDIICYCLNPNHYHFILFEKVEGGLSAFMKRFGGYSYYFNLRHERTGSLFEGTFKAKHIVSNEHLLHASGYVNLNDQVHGLHGSTSKLVRSSWNEYKTGSNGLCKKEIIIEQFGNHKEYEKFAMGNLPDMKAIRKTYKELKGTLALD</sequence>
<dbReference type="PANTHER" id="PTHR34322">
    <property type="entry name" value="TRANSPOSASE, Y1_TNP DOMAIN-CONTAINING"/>
    <property type="match status" value="1"/>
</dbReference>
<dbReference type="GO" id="GO:0006313">
    <property type="term" value="P:DNA transposition"/>
    <property type="evidence" value="ECO:0007669"/>
    <property type="project" value="InterPro"/>
</dbReference>
<dbReference type="PANTHER" id="PTHR34322:SF2">
    <property type="entry name" value="TRANSPOSASE IS200-LIKE DOMAIN-CONTAINING PROTEIN"/>
    <property type="match status" value="1"/>
</dbReference>
<name>A0A1G2RIF5_9BACT</name>